<evidence type="ECO:0000313" key="3">
    <source>
        <dbReference type="EMBL" id="ROI80766.1"/>
    </source>
</evidence>
<dbReference type="EMBL" id="RJVU01068065">
    <property type="protein sequence ID" value="ROI80766.1"/>
    <property type="molecule type" value="Genomic_DNA"/>
</dbReference>
<comment type="caution">
    <text evidence="3">The sequence shown here is derived from an EMBL/GenBank/DDBJ whole genome shotgun (WGS) entry which is preliminary data.</text>
</comment>
<dbReference type="Pfam" id="PF17921">
    <property type="entry name" value="Integrase_H2C2"/>
    <property type="match status" value="1"/>
</dbReference>
<dbReference type="Proteomes" id="UP000281406">
    <property type="component" value="Unassembled WGS sequence"/>
</dbReference>
<dbReference type="InterPro" id="IPR041588">
    <property type="entry name" value="Integrase_H2C2"/>
</dbReference>
<organism evidence="3 4">
    <name type="scientific">Anabarilius grahami</name>
    <name type="common">Kanglang fish</name>
    <name type="synonym">Barilius grahami</name>
    <dbReference type="NCBI Taxonomy" id="495550"/>
    <lineage>
        <taxon>Eukaryota</taxon>
        <taxon>Metazoa</taxon>
        <taxon>Chordata</taxon>
        <taxon>Craniata</taxon>
        <taxon>Vertebrata</taxon>
        <taxon>Euteleostomi</taxon>
        <taxon>Actinopterygii</taxon>
        <taxon>Neopterygii</taxon>
        <taxon>Teleostei</taxon>
        <taxon>Ostariophysi</taxon>
        <taxon>Cypriniformes</taxon>
        <taxon>Xenocyprididae</taxon>
        <taxon>Xenocypridinae</taxon>
        <taxon>Xenocypridinae incertae sedis</taxon>
        <taxon>Anabarilius</taxon>
    </lineage>
</organism>
<dbReference type="AlphaFoldDB" id="A0A3N0XN72"/>
<evidence type="ECO:0000313" key="4">
    <source>
        <dbReference type="Proteomes" id="UP000281406"/>
    </source>
</evidence>
<evidence type="ECO:0000259" key="2">
    <source>
        <dbReference type="Pfam" id="PF17921"/>
    </source>
</evidence>
<name>A0A3N0XN72_ANAGA</name>
<proteinExistence type="predicted"/>
<reference evidence="3 4" key="1">
    <citation type="submission" date="2018-10" db="EMBL/GenBank/DDBJ databases">
        <title>Genome assembly for a Yunnan-Guizhou Plateau 3E fish, Anabarilius grahami (Regan), and its evolutionary and genetic applications.</title>
        <authorList>
            <person name="Jiang W."/>
        </authorList>
    </citation>
    <scope>NUCLEOTIDE SEQUENCE [LARGE SCALE GENOMIC DNA]</scope>
    <source>
        <strain evidence="3">AG-KIZ</strain>
        <tissue evidence="3">Muscle</tissue>
    </source>
</reference>
<evidence type="ECO:0000256" key="1">
    <source>
        <dbReference type="SAM" id="MobiDB-lite"/>
    </source>
</evidence>
<dbReference type="OrthoDB" id="775972at2759"/>
<feature type="region of interest" description="Disordered" evidence="1">
    <location>
        <begin position="110"/>
        <end position="136"/>
    </location>
</feature>
<dbReference type="Gene3D" id="1.10.340.70">
    <property type="match status" value="1"/>
</dbReference>
<feature type="domain" description="Integrase zinc-binding" evidence="2">
    <location>
        <begin position="198"/>
        <end position="228"/>
    </location>
</feature>
<protein>
    <recommendedName>
        <fullName evidence="2">Integrase zinc-binding domain-containing protein</fullName>
    </recommendedName>
</protein>
<sequence>MQRLQCCSGAFVDSINIQKDMLDRLADQQSTVPQPAPLASSTPYSLAQAPSKASRTVFLPSDNQERILRGILDRVQMPDEPLPTFVAHMLGSDVRFSGCVDRFSGRRLKGFTPRRRMQGERSRDGTDEEGGTTDREHLRQLQLNDPVTGELLRMLEGKDESNAEELSQYVIQYGLLYFVDDKVSCNLHPMKRLKLYAPTAVKRSLIEYYHDHPMAGHLGMTKTIARLKL</sequence>
<gene>
    <name evidence="3" type="ORF">DPX16_0098</name>
</gene>
<keyword evidence="4" id="KW-1185">Reference proteome</keyword>
<accession>A0A3N0XN72</accession>